<dbReference type="InterPro" id="IPR051315">
    <property type="entry name" value="Bact_Chemotaxis_CheA"/>
</dbReference>
<evidence type="ECO:0000313" key="17">
    <source>
        <dbReference type="Proteomes" id="UP001221838"/>
    </source>
</evidence>
<dbReference type="SUPFAM" id="SSF55874">
    <property type="entry name" value="ATPase domain of HSP90 chaperone/DNA topoisomerase II/histidine kinase"/>
    <property type="match status" value="1"/>
</dbReference>
<protein>
    <recommendedName>
        <fullName evidence="3">Chemotaxis protein CheA</fullName>
        <ecNumber evidence="2">2.7.13.3</ecNumber>
    </recommendedName>
</protein>
<keyword evidence="10" id="KW-0902">Two-component regulatory system</keyword>
<dbReference type="InterPro" id="IPR003594">
    <property type="entry name" value="HATPase_dom"/>
</dbReference>
<dbReference type="InterPro" id="IPR036061">
    <property type="entry name" value="CheW-like_dom_sf"/>
</dbReference>
<dbReference type="PANTHER" id="PTHR43395">
    <property type="entry name" value="SENSOR HISTIDINE KINASE CHEA"/>
    <property type="match status" value="1"/>
</dbReference>
<dbReference type="CDD" id="cd00088">
    <property type="entry name" value="HPT"/>
    <property type="match status" value="1"/>
</dbReference>
<dbReference type="PANTHER" id="PTHR43395:SF1">
    <property type="entry name" value="CHEMOTAXIS PROTEIN CHEA"/>
    <property type="match status" value="1"/>
</dbReference>
<dbReference type="InterPro" id="IPR004358">
    <property type="entry name" value="Sig_transdc_His_kin-like_C"/>
</dbReference>
<dbReference type="EC" id="2.7.13.3" evidence="2"/>
<evidence type="ECO:0000259" key="15">
    <source>
        <dbReference type="PROSITE" id="PS50894"/>
    </source>
</evidence>
<evidence type="ECO:0000256" key="2">
    <source>
        <dbReference type="ARBA" id="ARBA00012438"/>
    </source>
</evidence>
<keyword evidence="17" id="KW-1185">Reference proteome</keyword>
<evidence type="ECO:0000256" key="3">
    <source>
        <dbReference type="ARBA" id="ARBA00021495"/>
    </source>
</evidence>
<dbReference type="Pfam" id="PF02518">
    <property type="entry name" value="HATPase_c"/>
    <property type="match status" value="1"/>
</dbReference>
<evidence type="ECO:0000313" key="16">
    <source>
        <dbReference type="EMBL" id="MDC0713029.1"/>
    </source>
</evidence>
<accession>A0ABT5DHG8</accession>
<dbReference type="SUPFAM" id="SSF47226">
    <property type="entry name" value="Histidine-containing phosphotransfer domain, HPT domain"/>
    <property type="match status" value="1"/>
</dbReference>
<dbReference type="InterPro" id="IPR010808">
    <property type="entry name" value="CheA_P2-bd"/>
</dbReference>
<dbReference type="SMART" id="SM00073">
    <property type="entry name" value="HPT"/>
    <property type="match status" value="1"/>
</dbReference>
<gene>
    <name evidence="16" type="ORF">POL68_31495</name>
</gene>
<keyword evidence="7" id="KW-0547">Nucleotide-binding</keyword>
<comment type="caution">
    <text evidence="16">The sequence shown here is derived from an EMBL/GenBank/DDBJ whole genome shotgun (WGS) entry which is preliminary data.</text>
</comment>
<keyword evidence="4" id="KW-0145">Chemotaxis</keyword>
<organism evidence="16 17">
    <name type="scientific">Stigmatella ashevillensis</name>
    <dbReference type="NCBI Taxonomy" id="2995309"/>
    <lineage>
        <taxon>Bacteria</taxon>
        <taxon>Pseudomonadati</taxon>
        <taxon>Myxococcota</taxon>
        <taxon>Myxococcia</taxon>
        <taxon>Myxococcales</taxon>
        <taxon>Cystobacterineae</taxon>
        <taxon>Archangiaceae</taxon>
        <taxon>Stigmatella</taxon>
    </lineage>
</organism>
<dbReference type="Gene3D" id="3.30.70.1110">
    <property type="entry name" value="Histidine kinase CheA-like, P2 response regulator-binding domain"/>
    <property type="match status" value="1"/>
</dbReference>
<evidence type="ECO:0000256" key="5">
    <source>
        <dbReference type="ARBA" id="ARBA00022553"/>
    </source>
</evidence>
<dbReference type="InterPro" id="IPR035891">
    <property type="entry name" value="CheY-binding_CheA"/>
</dbReference>
<dbReference type="PROSITE" id="PS50109">
    <property type="entry name" value="HIS_KIN"/>
    <property type="match status" value="1"/>
</dbReference>
<dbReference type="InterPro" id="IPR037006">
    <property type="entry name" value="CheA-like_homodim_sf"/>
</dbReference>
<evidence type="ECO:0000256" key="11">
    <source>
        <dbReference type="PROSITE-ProRule" id="PRU00110"/>
    </source>
</evidence>
<dbReference type="Gene3D" id="2.30.30.40">
    <property type="entry name" value="SH3 Domains"/>
    <property type="match status" value="1"/>
</dbReference>
<evidence type="ECO:0000256" key="7">
    <source>
        <dbReference type="ARBA" id="ARBA00022741"/>
    </source>
</evidence>
<evidence type="ECO:0000256" key="12">
    <source>
        <dbReference type="SAM" id="MobiDB-lite"/>
    </source>
</evidence>
<dbReference type="InterPro" id="IPR002545">
    <property type="entry name" value="CheW-lke_dom"/>
</dbReference>
<name>A0ABT5DHG8_9BACT</name>
<keyword evidence="9" id="KW-0067">ATP-binding</keyword>
<keyword evidence="6" id="KW-0808">Transferase</keyword>
<dbReference type="InterPro" id="IPR036890">
    <property type="entry name" value="HATPase_C_sf"/>
</dbReference>
<sequence length="694" mass="73924">MTMDMSRYLGLFVTEATEHLEALGRDLVQLEREGGAGVVDSMFRHAHSVKGMASSMGFEPIATLAHRVEDLVDAVRQDASRLNRELVDLLLSSADTMLAQVRAVSANQPPDDAASLLTQLAARVSSLTGQEPAPTRVMRTTAMRSTPAPLPSAPAVKPAEVSREEVSLPVAAPPSAAPPGAAPPVASPAPEAKAAEPPRPSVRWDVKVRIVPTCQVPGVRAFLAHKRLSALGMLLDLKPPLEDLKAGRVPDGLIQCELETTAGEAGIQTALKNVSEVEVVSIQPSAPPAPIAPVPVPSASEGARVVGESTSRTVRVRTELLDYFLDTVGELMLATARLREVGKVLPENARPALEEGVYRLHALVKDLHDKVMSARMTPLSLITDRLPRAARDIARKRGREVDLVVTGAEIELDRAILDELADPMLHLLRNCIDHGLESPEDRVAVGKEARGRVQVTVRRMRDRVVIEIEDDGRGMDPEKLKAAALARGVITAEAAARMSEREAFLLSCLPGVSTAKDVSEISGRGVGMDAVKRVVENTGGTLEIGSEKGVGTRFTLRLPLTVAVIHLLLVEVGDEVFGLPIAKVLGATEADGDALSRSRETALLPHGNTLLPVHALDALLGIPESSHRGIRPFVVMEVDTGKVALAVDRLLGQEEAVLKPLSKPLDLLPGLSGVTILGSGRPVFILDVPRLLSA</sequence>
<dbReference type="SMART" id="SM00387">
    <property type="entry name" value="HATPase_c"/>
    <property type="match status" value="1"/>
</dbReference>
<dbReference type="SMART" id="SM00260">
    <property type="entry name" value="CheW"/>
    <property type="match status" value="1"/>
</dbReference>
<evidence type="ECO:0000256" key="10">
    <source>
        <dbReference type="ARBA" id="ARBA00023012"/>
    </source>
</evidence>
<dbReference type="Pfam" id="PF01627">
    <property type="entry name" value="Hpt"/>
    <property type="match status" value="1"/>
</dbReference>
<comment type="catalytic activity">
    <reaction evidence="1">
        <text>ATP + protein L-histidine = ADP + protein N-phospho-L-histidine.</text>
        <dbReference type="EC" id="2.7.13.3"/>
    </reaction>
</comment>
<evidence type="ECO:0000256" key="8">
    <source>
        <dbReference type="ARBA" id="ARBA00022777"/>
    </source>
</evidence>
<evidence type="ECO:0000256" key="6">
    <source>
        <dbReference type="ARBA" id="ARBA00022679"/>
    </source>
</evidence>
<evidence type="ECO:0000256" key="4">
    <source>
        <dbReference type="ARBA" id="ARBA00022500"/>
    </source>
</evidence>
<dbReference type="SUPFAM" id="SSF50341">
    <property type="entry name" value="CheW-like"/>
    <property type="match status" value="1"/>
</dbReference>
<feature type="compositionally biased region" description="Pro residues" evidence="12">
    <location>
        <begin position="171"/>
        <end position="187"/>
    </location>
</feature>
<dbReference type="PRINTS" id="PR00344">
    <property type="entry name" value="BCTRLSENSOR"/>
</dbReference>
<dbReference type="CDD" id="cd16916">
    <property type="entry name" value="HATPase_CheA-like"/>
    <property type="match status" value="1"/>
</dbReference>
<evidence type="ECO:0000259" key="14">
    <source>
        <dbReference type="PROSITE" id="PS50851"/>
    </source>
</evidence>
<dbReference type="RefSeq" id="WP_272143210.1">
    <property type="nucleotide sequence ID" value="NZ_JAQNDM010000002.1"/>
</dbReference>
<dbReference type="InterPro" id="IPR036097">
    <property type="entry name" value="HisK_dim/P_sf"/>
</dbReference>
<feature type="domain" description="HPt" evidence="15">
    <location>
        <begin position="1"/>
        <end position="104"/>
    </location>
</feature>
<dbReference type="Pfam" id="PF01584">
    <property type="entry name" value="CheW"/>
    <property type="match status" value="1"/>
</dbReference>
<feature type="region of interest" description="Disordered" evidence="12">
    <location>
        <begin position="142"/>
        <end position="199"/>
    </location>
</feature>
<feature type="modified residue" description="Phosphohistidine" evidence="11">
    <location>
        <position position="47"/>
    </location>
</feature>
<dbReference type="Gene3D" id="1.20.120.160">
    <property type="entry name" value="HPT domain"/>
    <property type="match status" value="1"/>
</dbReference>
<dbReference type="InterPro" id="IPR036641">
    <property type="entry name" value="HPT_dom_sf"/>
</dbReference>
<dbReference type="InterPro" id="IPR008207">
    <property type="entry name" value="Sig_transdc_His_kin_Hpt_dom"/>
</dbReference>
<dbReference type="Gene3D" id="1.10.287.560">
    <property type="entry name" value="Histidine kinase CheA-like, homodimeric domain"/>
    <property type="match status" value="1"/>
</dbReference>
<dbReference type="Gene3D" id="3.30.565.10">
    <property type="entry name" value="Histidine kinase-like ATPase, C-terminal domain"/>
    <property type="match status" value="1"/>
</dbReference>
<reference evidence="16 17" key="1">
    <citation type="submission" date="2022-11" db="EMBL/GenBank/DDBJ databases">
        <title>Minimal conservation of predation-associated metabolite biosynthetic gene clusters underscores biosynthetic potential of Myxococcota including descriptions for ten novel species: Archangium lansinium sp. nov., Myxococcus landrumus sp. nov., Nannocystis bai.</title>
        <authorList>
            <person name="Ahearne A."/>
            <person name="Stevens C."/>
            <person name="Dowd S."/>
        </authorList>
    </citation>
    <scope>NUCLEOTIDE SEQUENCE [LARGE SCALE GENOMIC DNA]</scope>
    <source>
        <strain evidence="16 17">NCWAL01</strain>
    </source>
</reference>
<feature type="domain" description="CheW-like" evidence="14">
    <location>
        <begin position="564"/>
        <end position="694"/>
    </location>
</feature>
<keyword evidence="8" id="KW-0418">Kinase</keyword>
<dbReference type="Pfam" id="PF07194">
    <property type="entry name" value="P2"/>
    <property type="match status" value="1"/>
</dbReference>
<dbReference type="InterPro" id="IPR005467">
    <property type="entry name" value="His_kinase_dom"/>
</dbReference>
<dbReference type="InterPro" id="IPR004105">
    <property type="entry name" value="CheA-like_dim"/>
</dbReference>
<dbReference type="Proteomes" id="UP001221838">
    <property type="component" value="Unassembled WGS sequence"/>
</dbReference>
<dbReference type="SMART" id="SM01231">
    <property type="entry name" value="H-kinase_dim"/>
    <property type="match status" value="1"/>
</dbReference>
<proteinExistence type="predicted"/>
<dbReference type="PROSITE" id="PS50894">
    <property type="entry name" value="HPT"/>
    <property type="match status" value="1"/>
</dbReference>
<feature type="domain" description="Histidine kinase" evidence="13">
    <location>
        <begin position="359"/>
        <end position="562"/>
    </location>
</feature>
<evidence type="ECO:0000259" key="13">
    <source>
        <dbReference type="PROSITE" id="PS50109"/>
    </source>
</evidence>
<dbReference type="SUPFAM" id="SSF47384">
    <property type="entry name" value="Homodimeric domain of signal transducing histidine kinase"/>
    <property type="match status" value="1"/>
</dbReference>
<dbReference type="InterPro" id="IPR037052">
    <property type="entry name" value="CheA-like_P2_sf"/>
</dbReference>
<dbReference type="SUPFAM" id="SSF55052">
    <property type="entry name" value="CheY-binding domain of CheA"/>
    <property type="match status" value="1"/>
</dbReference>
<evidence type="ECO:0000256" key="1">
    <source>
        <dbReference type="ARBA" id="ARBA00000085"/>
    </source>
</evidence>
<dbReference type="Pfam" id="PF02895">
    <property type="entry name" value="H-kinase_dim"/>
    <property type="match status" value="1"/>
</dbReference>
<evidence type="ECO:0000256" key="9">
    <source>
        <dbReference type="ARBA" id="ARBA00022840"/>
    </source>
</evidence>
<keyword evidence="5 11" id="KW-0597">Phosphoprotein</keyword>
<dbReference type="EMBL" id="JAQNDM010000002">
    <property type="protein sequence ID" value="MDC0713029.1"/>
    <property type="molecule type" value="Genomic_DNA"/>
</dbReference>
<dbReference type="PROSITE" id="PS50851">
    <property type="entry name" value="CHEW"/>
    <property type="match status" value="1"/>
</dbReference>